<dbReference type="Gene3D" id="3.40.50.300">
    <property type="entry name" value="P-loop containing nucleotide triphosphate hydrolases"/>
    <property type="match status" value="1"/>
</dbReference>
<protein>
    <recommendedName>
        <fullName evidence="3">Terminase</fullName>
    </recommendedName>
</protein>
<comment type="caution">
    <text evidence="1">The sequence shown here is derived from an EMBL/GenBank/DDBJ whole genome shotgun (WGS) entry which is preliminary data.</text>
</comment>
<organism evidence="1 2">
    <name type="scientific">Corynebacterium urealyticum</name>
    <dbReference type="NCBI Taxonomy" id="43771"/>
    <lineage>
        <taxon>Bacteria</taxon>
        <taxon>Bacillati</taxon>
        <taxon>Actinomycetota</taxon>
        <taxon>Actinomycetes</taxon>
        <taxon>Mycobacteriales</taxon>
        <taxon>Corynebacteriaceae</taxon>
        <taxon>Corynebacterium</taxon>
    </lineage>
</organism>
<reference evidence="1 2" key="1">
    <citation type="submission" date="2017-11" db="EMBL/GenBank/DDBJ databases">
        <title>Infants hospitalized years apart are colonized by the same room-sourced microbial strains.</title>
        <authorList>
            <person name="Brooks B."/>
            <person name="Olm M.R."/>
            <person name="Firek B.A."/>
            <person name="Baker R."/>
            <person name="Thomas B.C."/>
            <person name="Morowitz M.J."/>
            <person name="Banfield J.F."/>
        </authorList>
    </citation>
    <scope>NUCLEOTIDE SEQUENCE [LARGE SCALE GENOMIC DNA]</scope>
    <source>
        <strain evidence="1">S2_012_000_R3_87</strain>
    </source>
</reference>
<name>A0A2W5BFK4_9CORY</name>
<proteinExistence type="predicted"/>
<dbReference type="EMBL" id="QFNY01000016">
    <property type="protein sequence ID" value="PZP03180.1"/>
    <property type="molecule type" value="Genomic_DNA"/>
</dbReference>
<sequence length="463" mass="49356">MSAPAPPPRFAPDRDPALRTEGGEVAALARALGKPFMPHQQLIADIAGERLPDGGYKYRHVVVTLPRQSGKTTMLGPVQLHRLITKPGYRAFFTAQTGVKAKSRFMDLVTLIRESPLASYFGVRLAQGSESINVGNGSSLRLFPPAEDALHGETPHLVTLDEIWAHSEVKGHQLMGAIGPAQSTLGAEAQVWMVSTMGTADSGMLNEWIERGRAGEPGVAYFDWSLAPGLDPYDRRNWSFHPALGHTVTLDALAAEARAQPPGTWERAYMNRMTAARESLVDPLVLAGLADPSISGSRSETVLAYDVAADRSCAAVIAAWKLPGDVIALRTVHSAPGVSWLAPTITRLAETWQPIAITADDGGPTRAVTDDLTRDGLTIEQLGLRELATGTDALLDRIATGTLAYDGSAAITDGLARAATQPAGDGRRLSRKHSAGPIPGPIAAVAAMWTLTHRPTLSKATYR</sequence>
<accession>A0A2W5BFK4</accession>
<evidence type="ECO:0000313" key="1">
    <source>
        <dbReference type="EMBL" id="PZP03180.1"/>
    </source>
</evidence>
<evidence type="ECO:0000313" key="2">
    <source>
        <dbReference type="Proteomes" id="UP000249451"/>
    </source>
</evidence>
<evidence type="ECO:0008006" key="3">
    <source>
        <dbReference type="Google" id="ProtNLM"/>
    </source>
</evidence>
<dbReference type="Proteomes" id="UP000249451">
    <property type="component" value="Unassembled WGS sequence"/>
</dbReference>
<dbReference type="AlphaFoldDB" id="A0A2W5BFK4"/>
<gene>
    <name evidence="1" type="ORF">DI609_01350</name>
</gene>
<dbReference type="InterPro" id="IPR027417">
    <property type="entry name" value="P-loop_NTPase"/>
</dbReference>